<dbReference type="Proteomes" id="UP000694460">
    <property type="component" value="Unassembled WGS sequence"/>
</dbReference>
<evidence type="ECO:0000313" key="2">
    <source>
        <dbReference type="Proteomes" id="UP000694460"/>
    </source>
</evidence>
<evidence type="ECO:0000313" key="1">
    <source>
        <dbReference type="EMBL" id="MBP2454616.1"/>
    </source>
</evidence>
<gene>
    <name evidence="1" type="ORF">JOF57_004529</name>
</gene>
<dbReference type="EMBL" id="JAGIOP010000002">
    <property type="protein sequence ID" value="MBP2454616.1"/>
    <property type="molecule type" value="Genomic_DNA"/>
</dbReference>
<accession>A0ABS4ZZL6</accession>
<protein>
    <submittedName>
        <fullName evidence="1">Uncharacterized protein</fullName>
    </submittedName>
</protein>
<proteinExistence type="predicted"/>
<name>A0ABS4ZZL6_9MYCO</name>
<comment type="caution">
    <text evidence="1">The sequence shown here is derived from an EMBL/GenBank/DDBJ whole genome shotgun (WGS) entry which is preliminary data.</text>
</comment>
<keyword evidence="2" id="KW-1185">Reference proteome</keyword>
<organism evidence="1 2">
    <name type="scientific">Mycolicibacterium lutetiense</name>
    <dbReference type="NCBI Taxonomy" id="1641992"/>
    <lineage>
        <taxon>Bacteria</taxon>
        <taxon>Bacillati</taxon>
        <taxon>Actinomycetota</taxon>
        <taxon>Actinomycetes</taxon>
        <taxon>Mycobacteriales</taxon>
        <taxon>Mycobacteriaceae</taxon>
        <taxon>Mycolicibacterium</taxon>
    </lineage>
</organism>
<reference evidence="1 2" key="1">
    <citation type="submission" date="2021-03" db="EMBL/GenBank/DDBJ databases">
        <title>Sequencing the genomes of 1000 actinobacteria strains.</title>
        <authorList>
            <person name="Klenk H.-P."/>
        </authorList>
    </citation>
    <scope>NUCLEOTIDE SEQUENCE [LARGE SCALE GENOMIC DNA]</scope>
    <source>
        <strain evidence="1 2">DSM 46713</strain>
    </source>
</reference>
<sequence>MQLTARFYASQVRKTAETLGIPLPAALVEQLDHADRSPAPPKRCSAAPAT</sequence>